<evidence type="ECO:0000313" key="2">
    <source>
        <dbReference type="Proteomes" id="UP000655588"/>
    </source>
</evidence>
<proteinExistence type="predicted"/>
<keyword evidence="2" id="KW-1185">Reference proteome</keyword>
<organism evidence="1 2">
    <name type="scientific">Frieseomelitta varia</name>
    <dbReference type="NCBI Taxonomy" id="561572"/>
    <lineage>
        <taxon>Eukaryota</taxon>
        <taxon>Metazoa</taxon>
        <taxon>Ecdysozoa</taxon>
        <taxon>Arthropoda</taxon>
        <taxon>Hexapoda</taxon>
        <taxon>Insecta</taxon>
        <taxon>Pterygota</taxon>
        <taxon>Neoptera</taxon>
        <taxon>Endopterygota</taxon>
        <taxon>Hymenoptera</taxon>
        <taxon>Apocrita</taxon>
        <taxon>Aculeata</taxon>
        <taxon>Apoidea</taxon>
        <taxon>Anthophila</taxon>
        <taxon>Apidae</taxon>
        <taxon>Frieseomelitta</taxon>
    </lineage>
</organism>
<reference evidence="1" key="1">
    <citation type="submission" date="2019-11" db="EMBL/GenBank/DDBJ databases">
        <title>The nuclear and mitochondrial genomes of Frieseomelitta varia - a highly eusocial stingless bee (Meliponini) with a permanently sterile worker caste.</title>
        <authorList>
            <person name="Freitas F.C.P."/>
            <person name="Lourenco A.P."/>
            <person name="Nunes F.M.F."/>
            <person name="Paschoal A.R."/>
            <person name="Abreu F.C.P."/>
            <person name="Barbin F.O."/>
            <person name="Bataglia L."/>
            <person name="Cardoso-Junior C.A.M."/>
            <person name="Cervoni M.S."/>
            <person name="Silva S.R."/>
            <person name="Dalarmi F."/>
            <person name="Del Lama M.A."/>
            <person name="Depintor T.S."/>
            <person name="Ferreira K.M."/>
            <person name="Goria P.S."/>
            <person name="Jaskot M.C."/>
            <person name="Lago D.C."/>
            <person name="Luna-Lucena D."/>
            <person name="Moda L.M."/>
            <person name="Nascimento L."/>
            <person name="Pedrino M."/>
            <person name="Rabico F.O."/>
            <person name="Sanches F.C."/>
            <person name="Santos D.E."/>
            <person name="Santos C.G."/>
            <person name="Vieira J."/>
            <person name="Lopes T.F."/>
            <person name="Barchuk A.R."/>
            <person name="Hartfelder K."/>
            <person name="Simoes Z.L.P."/>
            <person name="Bitondi M.M.G."/>
            <person name="Pinheiro D.G."/>
        </authorList>
    </citation>
    <scope>NUCLEOTIDE SEQUENCE</scope>
    <source>
        <strain evidence="1">USP_RPSP 00005682</strain>
        <tissue evidence="1">Whole individual</tissue>
    </source>
</reference>
<gene>
    <name evidence="1" type="ORF">E2986_12332</name>
</gene>
<dbReference type="Proteomes" id="UP000655588">
    <property type="component" value="Unassembled WGS sequence"/>
</dbReference>
<dbReference type="EMBL" id="WNWW01000587">
    <property type="protein sequence ID" value="KAF3423133.1"/>
    <property type="molecule type" value="Genomic_DNA"/>
</dbReference>
<sequence length="139" mass="15792">MSTFHKLVGYVVLIFISKPLSNVYTTLSSLSRPSSDINTTSMGRLRERDYIKLLPCYNTSMYVLQINLFAVNYKILNKMKIFLVTFLGVMLEMTSLHLKTSLHAFCHTFGVQSTPEVGPISYETLCVYVTDAKCVFLEV</sequence>
<name>A0A833W7D7_9HYME</name>
<evidence type="ECO:0000313" key="1">
    <source>
        <dbReference type="EMBL" id="KAF3423133.1"/>
    </source>
</evidence>
<accession>A0A833W7D7</accession>
<dbReference type="AlphaFoldDB" id="A0A833W7D7"/>
<comment type="caution">
    <text evidence="1">The sequence shown here is derived from an EMBL/GenBank/DDBJ whole genome shotgun (WGS) entry which is preliminary data.</text>
</comment>
<protein>
    <submittedName>
        <fullName evidence="1">Uncharacterized protein</fullName>
    </submittedName>
</protein>